<name>A0A194QX99_PAPMA</name>
<keyword evidence="9" id="KW-0808">Transferase</keyword>
<dbReference type="GO" id="GO:0047453">
    <property type="term" value="F:ATP-dependent NAD(P)H-hydrate dehydratase activity"/>
    <property type="evidence" value="ECO:0007669"/>
    <property type="project" value="UniProtKB-UniRule"/>
</dbReference>
<evidence type="ECO:0000259" key="8">
    <source>
        <dbReference type="PROSITE" id="PS51383"/>
    </source>
</evidence>
<dbReference type="Proteomes" id="UP000053240">
    <property type="component" value="Unassembled WGS sequence"/>
</dbReference>
<evidence type="ECO:0000256" key="3">
    <source>
        <dbReference type="ARBA" id="ARBA00022857"/>
    </source>
</evidence>
<dbReference type="GO" id="GO:0110051">
    <property type="term" value="P:metabolite repair"/>
    <property type="evidence" value="ECO:0007669"/>
    <property type="project" value="TreeGrafter"/>
</dbReference>
<comment type="cofactor">
    <cofactor evidence="7">
        <name>Mg(2+)</name>
        <dbReference type="ChEBI" id="CHEBI:18420"/>
    </cofactor>
</comment>
<dbReference type="STRING" id="76193.A0A194QX99"/>
<comment type="similarity">
    <text evidence="7">Belongs to the NnrD/CARKD family.</text>
</comment>
<dbReference type="AlphaFoldDB" id="A0A194QX99"/>
<dbReference type="PANTHER" id="PTHR12592">
    <property type="entry name" value="ATP-DEPENDENT (S)-NAD(P)H-HYDRATE DEHYDRATASE FAMILY MEMBER"/>
    <property type="match status" value="1"/>
</dbReference>
<dbReference type="PROSITE" id="PS01049">
    <property type="entry name" value="YJEF_C_1"/>
    <property type="match status" value="1"/>
</dbReference>
<evidence type="ECO:0000256" key="4">
    <source>
        <dbReference type="ARBA" id="ARBA00023027"/>
    </source>
</evidence>
<reference evidence="9 10" key="1">
    <citation type="journal article" date="2015" name="Nat. Commun.">
        <title>Outbred genome sequencing and CRISPR/Cas9 gene editing in butterflies.</title>
        <authorList>
            <person name="Li X."/>
            <person name="Fan D."/>
            <person name="Zhang W."/>
            <person name="Liu G."/>
            <person name="Zhang L."/>
            <person name="Zhao L."/>
            <person name="Fang X."/>
            <person name="Chen L."/>
            <person name="Dong Y."/>
            <person name="Chen Y."/>
            <person name="Ding Y."/>
            <person name="Zhao R."/>
            <person name="Feng M."/>
            <person name="Zhu Y."/>
            <person name="Feng Y."/>
            <person name="Jiang X."/>
            <person name="Zhu D."/>
            <person name="Xiang H."/>
            <person name="Feng X."/>
            <person name="Li S."/>
            <person name="Wang J."/>
            <person name="Zhang G."/>
            <person name="Kronforst M.R."/>
            <person name="Wang W."/>
        </authorList>
    </citation>
    <scope>NUCLEOTIDE SEQUENCE [LARGE SCALE GENOMIC DNA]</scope>
    <source>
        <strain evidence="9">Ya'a_city_454_Pm</strain>
        <tissue evidence="9">Whole body</tissue>
    </source>
</reference>
<dbReference type="Pfam" id="PF01256">
    <property type="entry name" value="Carb_kinase"/>
    <property type="match status" value="1"/>
</dbReference>
<dbReference type="GO" id="GO:0005524">
    <property type="term" value="F:ATP binding"/>
    <property type="evidence" value="ECO:0007669"/>
    <property type="project" value="UniProtKB-KW"/>
</dbReference>
<feature type="domain" description="YjeF C-terminal" evidence="8">
    <location>
        <begin position="46"/>
        <end position="334"/>
    </location>
</feature>
<dbReference type="PROSITE" id="PS51383">
    <property type="entry name" value="YJEF_C_3"/>
    <property type="match status" value="1"/>
</dbReference>
<evidence type="ECO:0000256" key="5">
    <source>
        <dbReference type="ARBA" id="ARBA00023239"/>
    </source>
</evidence>
<feature type="binding site" evidence="7">
    <location>
        <position position="145"/>
    </location>
    <ligand>
        <name>(6S)-NADPHX</name>
        <dbReference type="ChEBI" id="CHEBI:64076"/>
    </ligand>
</feature>
<dbReference type="InterPro" id="IPR017953">
    <property type="entry name" value="Carbohydrate_kinase_pred_CS"/>
</dbReference>
<gene>
    <name evidence="9" type="ORF">RR48_13209</name>
</gene>
<evidence type="ECO:0000313" key="10">
    <source>
        <dbReference type="Proteomes" id="UP000053240"/>
    </source>
</evidence>
<dbReference type="GO" id="GO:0046496">
    <property type="term" value="P:nicotinamide nucleotide metabolic process"/>
    <property type="evidence" value="ECO:0007669"/>
    <property type="project" value="UniProtKB-UniRule"/>
</dbReference>
<keyword evidence="10" id="KW-1185">Reference proteome</keyword>
<dbReference type="Gene3D" id="3.40.1190.20">
    <property type="match status" value="1"/>
</dbReference>
<dbReference type="NCBIfam" id="TIGR00196">
    <property type="entry name" value="yjeF_cterm"/>
    <property type="match status" value="1"/>
</dbReference>
<dbReference type="InterPro" id="IPR029056">
    <property type="entry name" value="Ribokinase-like"/>
</dbReference>
<keyword evidence="3" id="KW-0521">NADP</keyword>
<keyword evidence="2 7" id="KW-0067">ATP-binding</keyword>
<keyword evidence="1 7" id="KW-0547">Nucleotide-binding</keyword>
<accession>A0A194QX99</accession>
<dbReference type="CDD" id="cd01171">
    <property type="entry name" value="YXKO-related"/>
    <property type="match status" value="1"/>
</dbReference>
<dbReference type="SUPFAM" id="SSF53613">
    <property type="entry name" value="Ribokinase-like"/>
    <property type="match status" value="1"/>
</dbReference>
<dbReference type="InParanoid" id="A0A194QX99"/>
<dbReference type="PANTHER" id="PTHR12592:SF0">
    <property type="entry name" value="ATP-DEPENDENT (S)-NAD(P)H-HYDRATE DEHYDRATASE"/>
    <property type="match status" value="1"/>
</dbReference>
<dbReference type="OrthoDB" id="8110916at2759"/>
<dbReference type="KEGG" id="pmac:106716489"/>
<keyword evidence="5 7" id="KW-0456">Lyase</keyword>
<dbReference type="InterPro" id="IPR000631">
    <property type="entry name" value="CARKD"/>
</dbReference>
<feature type="binding site" evidence="7">
    <location>
        <begin position="252"/>
        <end position="261"/>
    </location>
    <ligand>
        <name>ATP</name>
        <dbReference type="ChEBI" id="CHEBI:30616"/>
    </ligand>
</feature>
<feature type="binding site" evidence="7">
    <location>
        <position position="262"/>
    </location>
    <ligand>
        <name>(6S)-NADPHX</name>
        <dbReference type="ChEBI" id="CHEBI:64076"/>
    </ligand>
</feature>
<evidence type="ECO:0000313" key="9">
    <source>
        <dbReference type="EMBL" id="KPJ09575.1"/>
    </source>
</evidence>
<comment type="catalytic activity">
    <reaction evidence="6 7">
        <text>(6S)-NADPHX + ATP = ADP + phosphate + NADPH + H(+)</text>
        <dbReference type="Rhea" id="RHEA:32231"/>
        <dbReference type="ChEBI" id="CHEBI:15378"/>
        <dbReference type="ChEBI" id="CHEBI:30616"/>
        <dbReference type="ChEBI" id="CHEBI:43474"/>
        <dbReference type="ChEBI" id="CHEBI:57783"/>
        <dbReference type="ChEBI" id="CHEBI:64076"/>
        <dbReference type="ChEBI" id="CHEBI:456216"/>
        <dbReference type="EC" id="4.2.1.93"/>
    </reaction>
</comment>
<dbReference type="EC" id="4.2.1.93" evidence="7"/>
<dbReference type="EMBL" id="KQ461073">
    <property type="protein sequence ID" value="KPJ09575.1"/>
    <property type="molecule type" value="Genomic_DNA"/>
</dbReference>
<organism evidence="9 10">
    <name type="scientific">Papilio machaon</name>
    <name type="common">Old World swallowtail butterfly</name>
    <dbReference type="NCBI Taxonomy" id="76193"/>
    <lineage>
        <taxon>Eukaryota</taxon>
        <taxon>Metazoa</taxon>
        <taxon>Ecdysozoa</taxon>
        <taxon>Arthropoda</taxon>
        <taxon>Hexapoda</taxon>
        <taxon>Insecta</taxon>
        <taxon>Pterygota</taxon>
        <taxon>Neoptera</taxon>
        <taxon>Endopterygota</taxon>
        <taxon>Lepidoptera</taxon>
        <taxon>Glossata</taxon>
        <taxon>Ditrysia</taxon>
        <taxon>Papilionoidea</taxon>
        <taxon>Papilionidae</taxon>
        <taxon>Papilioninae</taxon>
        <taxon>Papilio</taxon>
    </lineage>
</organism>
<comment type="catalytic activity">
    <reaction evidence="7">
        <text>(6S)-NADHX + ATP = ADP + phosphate + NADH + H(+)</text>
        <dbReference type="Rhea" id="RHEA:19017"/>
        <dbReference type="ChEBI" id="CHEBI:15378"/>
        <dbReference type="ChEBI" id="CHEBI:30616"/>
        <dbReference type="ChEBI" id="CHEBI:43474"/>
        <dbReference type="ChEBI" id="CHEBI:57945"/>
        <dbReference type="ChEBI" id="CHEBI:64074"/>
        <dbReference type="ChEBI" id="CHEBI:456216"/>
        <dbReference type="EC" id="4.2.1.93"/>
    </reaction>
</comment>
<evidence type="ECO:0000256" key="1">
    <source>
        <dbReference type="ARBA" id="ARBA00022741"/>
    </source>
</evidence>
<evidence type="ECO:0000256" key="2">
    <source>
        <dbReference type="ARBA" id="ARBA00022840"/>
    </source>
</evidence>
<evidence type="ECO:0000256" key="6">
    <source>
        <dbReference type="ARBA" id="ARBA00047472"/>
    </source>
</evidence>
<dbReference type="GO" id="GO:0016301">
    <property type="term" value="F:kinase activity"/>
    <property type="evidence" value="ECO:0007669"/>
    <property type="project" value="UniProtKB-KW"/>
</dbReference>
<keyword evidence="4 7" id="KW-0520">NAD</keyword>
<sequence length="336" mass="36698">MSYIMGSTMNCLTNVLFCIIITTNIYVIQSNLVEQCSNINELRLSDLKTFSKSILPELDGKGKGEAGKIGIIGGSVEYTGAPYFAAISSLRAGADQVYVITTANAAPIIKAYSPDLIVYPFLNSNSASKLNYILSKMDVIVLGPGLGREDEAIHLAYEIMQTCKSLKKPMVIDADGLFAVYQNISVLKDYPSPGVILTPNKREANRLMQAVQAKNLSWYEYWGSNVSVLAKGEYDTFLSSVGAVKWSSNEGGSSRRAGGQGDILSGSLGTFFNWALKTNYFCTKGKITPFSQSVAAYAAARLTRSCNSRAYKIYGRSMIASDMLKEIHKAFEEQFL</sequence>
<keyword evidence="9" id="KW-0418">Kinase</keyword>
<protein>
    <recommendedName>
        <fullName evidence="7">ATP-dependent (S)-NAD(P)H-hydrate dehydratase</fullName>
        <ecNumber evidence="7">4.2.1.93</ecNumber>
    </recommendedName>
    <alternativeName>
        <fullName evidence="7">ATP-dependent NAD(P)HX dehydratase</fullName>
    </alternativeName>
</protein>
<dbReference type="HAMAP" id="MF_01965">
    <property type="entry name" value="NADHX_dehydratase"/>
    <property type="match status" value="1"/>
</dbReference>
<comment type="function">
    <text evidence="7">Catalyzes the dehydration of the S-form of NAD(P)HX at the expense of ATP, which is converted to ADP. Together with NAD(P)HX epimerase, which catalyzes the epimerization of the S- and R-forms, the enzyme allows the repair of both epimers of NAD(P)HX, a damaged form of NAD(P)H that is a result of enzymatic or heat-dependent hydration.</text>
</comment>
<evidence type="ECO:0000256" key="7">
    <source>
        <dbReference type="HAMAP-Rule" id="MF_03157"/>
    </source>
</evidence>
<proteinExistence type="inferred from homology"/>
<feature type="binding site" evidence="7">
    <location>
        <begin position="200"/>
        <end position="206"/>
    </location>
    <ligand>
        <name>(6S)-NADPHX</name>
        <dbReference type="ChEBI" id="CHEBI:64076"/>
    </ligand>
</feature>
<keyword evidence="7" id="KW-0597">Phosphoprotein</keyword>
<comment type="caution">
    <text evidence="7">Lacks conserved residue(s) required for the propagation of feature annotation.</text>
</comment>